<evidence type="ECO:0000313" key="3">
    <source>
        <dbReference type="Proteomes" id="UP000824263"/>
    </source>
</evidence>
<reference evidence="2" key="2">
    <citation type="submission" date="2021-04" db="EMBL/GenBank/DDBJ databases">
        <authorList>
            <person name="Gilroy R."/>
        </authorList>
    </citation>
    <scope>NUCLEOTIDE SEQUENCE</scope>
    <source>
        <strain evidence="2">ChiSxjej1B13-11762</strain>
    </source>
</reference>
<accession>A0A9D1R869</accession>
<reference evidence="2" key="1">
    <citation type="journal article" date="2021" name="PeerJ">
        <title>Extensive microbial diversity within the chicken gut microbiome revealed by metagenomics and culture.</title>
        <authorList>
            <person name="Gilroy R."/>
            <person name="Ravi A."/>
            <person name="Getino M."/>
            <person name="Pursley I."/>
            <person name="Horton D.L."/>
            <person name="Alikhan N.F."/>
            <person name="Baker D."/>
            <person name="Gharbi K."/>
            <person name="Hall N."/>
            <person name="Watson M."/>
            <person name="Adriaenssens E.M."/>
            <person name="Foster-Nyarko E."/>
            <person name="Jarju S."/>
            <person name="Secka A."/>
            <person name="Antonio M."/>
            <person name="Oren A."/>
            <person name="Chaudhuri R.R."/>
            <person name="La Ragione R."/>
            <person name="Hildebrand F."/>
            <person name="Pallen M.J."/>
        </authorList>
    </citation>
    <scope>NUCLEOTIDE SEQUENCE</scope>
    <source>
        <strain evidence="2">ChiSxjej1B13-11762</strain>
    </source>
</reference>
<feature type="region of interest" description="Disordered" evidence="1">
    <location>
        <begin position="1"/>
        <end position="77"/>
    </location>
</feature>
<evidence type="ECO:0000256" key="1">
    <source>
        <dbReference type="SAM" id="MobiDB-lite"/>
    </source>
</evidence>
<feature type="compositionally biased region" description="Basic and acidic residues" evidence="1">
    <location>
        <begin position="1"/>
        <end position="12"/>
    </location>
</feature>
<sequence length="147" mass="15604">MATKKATPEAKKAVTVSTSSAKTEADKTESVQKTAKAGTAETSTTEKAAKAEPAKTSAAEKPAAKKTAAKKTTARKTSVKKDIKVKAVVEYYGKQVEEKDMIASVKKAWTKSGRKVGEIKSIDLYIKPEEGAVYYVINGIDTGAVAF</sequence>
<organism evidence="2 3">
    <name type="scientific">Candidatus Dorea gallistercoris</name>
    <dbReference type="NCBI Taxonomy" id="2838542"/>
    <lineage>
        <taxon>Bacteria</taxon>
        <taxon>Bacillati</taxon>
        <taxon>Bacillota</taxon>
        <taxon>Clostridia</taxon>
        <taxon>Lachnospirales</taxon>
        <taxon>Lachnospiraceae</taxon>
        <taxon>Dorea</taxon>
    </lineage>
</organism>
<comment type="caution">
    <text evidence="2">The sequence shown here is derived from an EMBL/GenBank/DDBJ whole genome shotgun (WGS) entry which is preliminary data.</text>
</comment>
<feature type="compositionally biased region" description="Low complexity" evidence="1">
    <location>
        <begin position="33"/>
        <end position="46"/>
    </location>
</feature>
<proteinExistence type="predicted"/>
<name>A0A9D1R869_9FIRM</name>
<dbReference type="AlphaFoldDB" id="A0A9D1R869"/>
<feature type="compositionally biased region" description="Basic residues" evidence="1">
    <location>
        <begin position="67"/>
        <end position="77"/>
    </location>
</feature>
<dbReference type="Pfam" id="PF20069">
    <property type="entry name" value="DUF6465"/>
    <property type="match status" value="1"/>
</dbReference>
<evidence type="ECO:0000313" key="2">
    <source>
        <dbReference type="EMBL" id="HIW82750.1"/>
    </source>
</evidence>
<protein>
    <submittedName>
        <fullName evidence="2">Uncharacterized protein</fullName>
    </submittedName>
</protein>
<dbReference type="InterPro" id="IPR046313">
    <property type="entry name" value="DUF6465"/>
</dbReference>
<dbReference type="EMBL" id="DXGF01000006">
    <property type="protein sequence ID" value="HIW82750.1"/>
    <property type="molecule type" value="Genomic_DNA"/>
</dbReference>
<gene>
    <name evidence="2" type="ORF">H9873_00265</name>
</gene>
<dbReference type="Proteomes" id="UP000824263">
    <property type="component" value="Unassembled WGS sequence"/>
</dbReference>